<protein>
    <recommendedName>
        <fullName evidence="3">F-box/kelch-repeat protein</fullName>
    </recommendedName>
</protein>
<gene>
    <name evidence="1" type="ORF">CK203_061288</name>
</gene>
<evidence type="ECO:0008006" key="3">
    <source>
        <dbReference type="Google" id="ProtNLM"/>
    </source>
</evidence>
<accession>A0A438G7X5</accession>
<reference evidence="1 2" key="1">
    <citation type="journal article" date="2018" name="PLoS Genet.">
        <title>Population sequencing reveals clonal diversity and ancestral inbreeding in the grapevine cultivar Chardonnay.</title>
        <authorList>
            <person name="Roach M.J."/>
            <person name="Johnson D.L."/>
            <person name="Bohlmann J."/>
            <person name="van Vuuren H.J."/>
            <person name="Jones S.J."/>
            <person name="Pretorius I.S."/>
            <person name="Schmidt S.A."/>
            <person name="Borneman A.R."/>
        </authorList>
    </citation>
    <scope>NUCLEOTIDE SEQUENCE [LARGE SCALE GENOMIC DNA]</scope>
    <source>
        <strain evidence="2">cv. Chardonnay</strain>
        <tissue evidence="1">Leaf</tissue>
    </source>
</reference>
<sequence length="155" mass="17767">MAQARIMPNRSSGGMKCPMLAYRVTLLDPETGNWSELPVGSWFFPMGCRCSGSWWESSRSLWWWAGGTRIHGRFGAVCLFTISCRQRGGVCRGWAMMDSKWQTLVKLPAEIRHIAYMTTWQLGKLLVIESSELSVLPKPFINSLFNHNYNKKNHH</sequence>
<dbReference type="EMBL" id="QGNW01000539">
    <property type="protein sequence ID" value="RVW68320.1"/>
    <property type="molecule type" value="Genomic_DNA"/>
</dbReference>
<dbReference type="AlphaFoldDB" id="A0A438G7X5"/>
<comment type="caution">
    <text evidence="1">The sequence shown here is derived from an EMBL/GenBank/DDBJ whole genome shotgun (WGS) entry which is preliminary data.</text>
</comment>
<name>A0A438G7X5_VITVI</name>
<proteinExistence type="predicted"/>
<dbReference type="Proteomes" id="UP000288805">
    <property type="component" value="Unassembled WGS sequence"/>
</dbReference>
<organism evidence="1 2">
    <name type="scientific">Vitis vinifera</name>
    <name type="common">Grape</name>
    <dbReference type="NCBI Taxonomy" id="29760"/>
    <lineage>
        <taxon>Eukaryota</taxon>
        <taxon>Viridiplantae</taxon>
        <taxon>Streptophyta</taxon>
        <taxon>Embryophyta</taxon>
        <taxon>Tracheophyta</taxon>
        <taxon>Spermatophyta</taxon>
        <taxon>Magnoliopsida</taxon>
        <taxon>eudicotyledons</taxon>
        <taxon>Gunneridae</taxon>
        <taxon>Pentapetalae</taxon>
        <taxon>rosids</taxon>
        <taxon>Vitales</taxon>
        <taxon>Vitaceae</taxon>
        <taxon>Viteae</taxon>
        <taxon>Vitis</taxon>
    </lineage>
</organism>
<evidence type="ECO:0000313" key="2">
    <source>
        <dbReference type="Proteomes" id="UP000288805"/>
    </source>
</evidence>
<evidence type="ECO:0000313" key="1">
    <source>
        <dbReference type="EMBL" id="RVW68320.1"/>
    </source>
</evidence>